<dbReference type="EMBL" id="JAAGMK010000635">
    <property type="protein sequence ID" value="NEB86812.1"/>
    <property type="molecule type" value="Genomic_DNA"/>
</dbReference>
<name>A0A6G3SVP8_STRAQ</name>
<evidence type="ECO:0000313" key="1">
    <source>
        <dbReference type="EMBL" id="NEB86812.1"/>
    </source>
</evidence>
<comment type="caution">
    <text evidence="1">The sequence shown here is derived from an EMBL/GenBank/DDBJ whole genome shotgun (WGS) entry which is preliminary data.</text>
</comment>
<feature type="non-terminal residue" evidence="1">
    <location>
        <position position="1"/>
    </location>
</feature>
<accession>A0A6G3SVP8</accession>
<dbReference type="AlphaFoldDB" id="A0A6G3SVP8"/>
<gene>
    <name evidence="1" type="ORF">G3I43_21930</name>
</gene>
<proteinExistence type="predicted"/>
<sequence length="48" mass="4826">LAAAFAAELMPPLRGLVPEPPLHGGDAAVRGAAALPATLPLHRPGAHR</sequence>
<reference evidence="1" key="1">
    <citation type="submission" date="2020-01" db="EMBL/GenBank/DDBJ databases">
        <title>Insect and environment-associated Actinomycetes.</title>
        <authorList>
            <person name="Currrie C."/>
            <person name="Chevrette M."/>
            <person name="Carlson C."/>
            <person name="Stubbendieck R."/>
            <person name="Wendt-Pienkowski E."/>
        </authorList>
    </citation>
    <scope>NUCLEOTIDE SEQUENCE</scope>
    <source>
        <strain evidence="1">SID505</strain>
    </source>
</reference>
<organism evidence="1">
    <name type="scientific">Streptomyces anulatus</name>
    <name type="common">Streptomyces chrysomallus</name>
    <dbReference type="NCBI Taxonomy" id="1892"/>
    <lineage>
        <taxon>Bacteria</taxon>
        <taxon>Bacillati</taxon>
        <taxon>Actinomycetota</taxon>
        <taxon>Actinomycetes</taxon>
        <taxon>Kitasatosporales</taxon>
        <taxon>Streptomycetaceae</taxon>
        <taxon>Streptomyces</taxon>
    </lineage>
</organism>
<protein>
    <submittedName>
        <fullName evidence="1">ROK family protein</fullName>
    </submittedName>
</protein>